<dbReference type="EMBL" id="NBTZ01000165">
    <property type="protein sequence ID" value="OTP66050.1"/>
    <property type="molecule type" value="Genomic_DNA"/>
</dbReference>
<gene>
    <name evidence="1" type="ORF">PAMC26577_38455</name>
</gene>
<dbReference type="AlphaFoldDB" id="A0A242M4D0"/>
<evidence type="ECO:0000313" key="2">
    <source>
        <dbReference type="Proteomes" id="UP000195221"/>
    </source>
</evidence>
<protein>
    <submittedName>
        <fullName evidence="1">Uncharacterized protein</fullName>
    </submittedName>
</protein>
<reference evidence="1 2" key="1">
    <citation type="submission" date="2017-03" db="EMBL/GenBank/DDBJ databases">
        <title>Genome analysis of strain PAMC 26577.</title>
        <authorList>
            <person name="Oh H.-M."/>
            <person name="Yang J.-A."/>
        </authorList>
    </citation>
    <scope>NUCLEOTIDE SEQUENCE [LARGE SCALE GENOMIC DNA]</scope>
    <source>
        <strain evidence="1 2">PAMC 26577</strain>
    </source>
</reference>
<proteinExistence type="predicted"/>
<sequence length="37" mass="4097">MKFKAGSEGLLGRTQFHAIKKSPARKAAWLTLATLMH</sequence>
<name>A0A242M4D0_CABSO</name>
<evidence type="ECO:0000313" key="1">
    <source>
        <dbReference type="EMBL" id="OTP66050.1"/>
    </source>
</evidence>
<dbReference type="Proteomes" id="UP000195221">
    <property type="component" value="Unassembled WGS sequence"/>
</dbReference>
<comment type="caution">
    <text evidence="1">The sequence shown here is derived from an EMBL/GenBank/DDBJ whole genome shotgun (WGS) entry which is preliminary data.</text>
</comment>
<accession>A0A242M4D0</accession>
<organism evidence="1 2">
    <name type="scientific">Caballeronia sordidicola</name>
    <name type="common">Burkholderia sordidicola</name>
    <dbReference type="NCBI Taxonomy" id="196367"/>
    <lineage>
        <taxon>Bacteria</taxon>
        <taxon>Pseudomonadati</taxon>
        <taxon>Pseudomonadota</taxon>
        <taxon>Betaproteobacteria</taxon>
        <taxon>Burkholderiales</taxon>
        <taxon>Burkholderiaceae</taxon>
        <taxon>Caballeronia</taxon>
    </lineage>
</organism>